<organism evidence="1 2">
    <name type="scientific">Panicum hallii var. hallii</name>
    <dbReference type="NCBI Taxonomy" id="1504633"/>
    <lineage>
        <taxon>Eukaryota</taxon>
        <taxon>Viridiplantae</taxon>
        <taxon>Streptophyta</taxon>
        <taxon>Embryophyta</taxon>
        <taxon>Tracheophyta</taxon>
        <taxon>Spermatophyta</taxon>
        <taxon>Magnoliopsida</taxon>
        <taxon>Liliopsida</taxon>
        <taxon>Poales</taxon>
        <taxon>Poaceae</taxon>
        <taxon>PACMAD clade</taxon>
        <taxon>Panicoideae</taxon>
        <taxon>Panicodae</taxon>
        <taxon>Paniceae</taxon>
        <taxon>Panicinae</taxon>
        <taxon>Panicum</taxon>
        <taxon>Panicum sect. Panicum</taxon>
    </lineage>
</organism>
<gene>
    <name evidence="1" type="ORF">GQ55_5G465700</name>
</gene>
<proteinExistence type="predicted"/>
<reference evidence="1 2" key="1">
    <citation type="submission" date="2018-04" db="EMBL/GenBank/DDBJ databases">
        <title>WGS assembly of Panicum hallii var. hallii HAL2.</title>
        <authorList>
            <person name="Lovell J."/>
            <person name="Jenkins J."/>
            <person name="Lowry D."/>
            <person name="Mamidi S."/>
            <person name="Sreedasyam A."/>
            <person name="Weng X."/>
            <person name="Barry K."/>
            <person name="Bonette J."/>
            <person name="Campitelli B."/>
            <person name="Daum C."/>
            <person name="Gordon S."/>
            <person name="Gould B."/>
            <person name="Lipzen A."/>
            <person name="MacQueen A."/>
            <person name="Palacio-Mejia J."/>
            <person name="Plott C."/>
            <person name="Shakirov E."/>
            <person name="Shu S."/>
            <person name="Yoshinaga Y."/>
            <person name="Zane M."/>
            <person name="Rokhsar D."/>
            <person name="Grimwood J."/>
            <person name="Schmutz J."/>
            <person name="Juenger T."/>
        </authorList>
    </citation>
    <scope>NUCLEOTIDE SEQUENCE [LARGE SCALE GENOMIC DNA]</scope>
    <source>
        <strain evidence="2">cv. HAL2</strain>
    </source>
</reference>
<name>A0A2T7DQN9_9POAL</name>
<evidence type="ECO:0000313" key="1">
    <source>
        <dbReference type="EMBL" id="PUZ57892.1"/>
    </source>
</evidence>
<dbReference type="AlphaFoldDB" id="A0A2T7DQN9"/>
<dbReference type="Gramene" id="PUZ57892">
    <property type="protein sequence ID" value="PUZ57892"/>
    <property type="gene ID" value="GQ55_5G465700"/>
</dbReference>
<dbReference type="Proteomes" id="UP000244336">
    <property type="component" value="Chromosome 5"/>
</dbReference>
<accession>A0A2T7DQN9</accession>
<evidence type="ECO:0000313" key="2">
    <source>
        <dbReference type="Proteomes" id="UP000244336"/>
    </source>
</evidence>
<sequence length="42" mass="5243">MGDPQDFFDKDMKVKYSYYFLVLVRQSERVWQKIENCFMLLM</sequence>
<dbReference type="EMBL" id="CM009753">
    <property type="protein sequence ID" value="PUZ57892.1"/>
    <property type="molecule type" value="Genomic_DNA"/>
</dbReference>
<keyword evidence="2" id="KW-1185">Reference proteome</keyword>
<protein>
    <submittedName>
        <fullName evidence="1">Uncharacterized protein</fullName>
    </submittedName>
</protein>